<dbReference type="AlphaFoldDB" id="A0A4Y9ENJ6"/>
<gene>
    <name evidence="2" type="ORF">EUV02_07265</name>
</gene>
<keyword evidence="2" id="KW-0378">Hydrolase</keyword>
<dbReference type="InterPro" id="IPR029058">
    <property type="entry name" value="AB_hydrolase_fold"/>
</dbReference>
<dbReference type="GO" id="GO:0016787">
    <property type="term" value="F:hydrolase activity"/>
    <property type="evidence" value="ECO:0007669"/>
    <property type="project" value="UniProtKB-KW"/>
</dbReference>
<keyword evidence="3" id="KW-1185">Reference proteome</keyword>
<evidence type="ECO:0000313" key="2">
    <source>
        <dbReference type="EMBL" id="TFU02999.1"/>
    </source>
</evidence>
<dbReference type="PANTHER" id="PTHR43194">
    <property type="entry name" value="HYDROLASE ALPHA/BETA FOLD FAMILY"/>
    <property type="match status" value="1"/>
</dbReference>
<proteinExistence type="predicted"/>
<dbReference type="PANTHER" id="PTHR43194:SF2">
    <property type="entry name" value="PEROXISOMAL MEMBRANE PROTEIN LPX1"/>
    <property type="match status" value="1"/>
</dbReference>
<protein>
    <submittedName>
        <fullName evidence="2">Alpha/beta fold hydrolase</fullName>
    </submittedName>
</protein>
<organism evidence="2 3">
    <name type="scientific">Glacieibacterium arshaanense</name>
    <dbReference type="NCBI Taxonomy" id="2511025"/>
    <lineage>
        <taxon>Bacteria</taxon>
        <taxon>Pseudomonadati</taxon>
        <taxon>Pseudomonadota</taxon>
        <taxon>Alphaproteobacteria</taxon>
        <taxon>Sphingomonadales</taxon>
        <taxon>Sphingosinicellaceae</taxon>
        <taxon>Glacieibacterium</taxon>
    </lineage>
</organism>
<dbReference type="Pfam" id="PF00561">
    <property type="entry name" value="Abhydrolase_1"/>
    <property type="match status" value="1"/>
</dbReference>
<accession>A0A4Y9ENJ6</accession>
<dbReference type="SUPFAM" id="SSF53474">
    <property type="entry name" value="alpha/beta-Hydrolases"/>
    <property type="match status" value="1"/>
</dbReference>
<evidence type="ECO:0000313" key="3">
    <source>
        <dbReference type="Proteomes" id="UP000297737"/>
    </source>
</evidence>
<feature type="domain" description="AB hydrolase-1" evidence="1">
    <location>
        <begin position="27"/>
        <end position="118"/>
    </location>
</feature>
<dbReference type="InterPro" id="IPR050228">
    <property type="entry name" value="Carboxylesterase_BioH"/>
</dbReference>
<evidence type="ECO:0000259" key="1">
    <source>
        <dbReference type="Pfam" id="PF00561"/>
    </source>
</evidence>
<name>A0A4Y9ENJ6_9SPHN</name>
<comment type="caution">
    <text evidence="2">The sequence shown here is derived from an EMBL/GenBank/DDBJ whole genome shotgun (WGS) entry which is preliminary data.</text>
</comment>
<dbReference type="EMBL" id="SIHO01000002">
    <property type="protein sequence ID" value="TFU02999.1"/>
    <property type="molecule type" value="Genomic_DNA"/>
</dbReference>
<dbReference type="Gene3D" id="3.40.50.1820">
    <property type="entry name" value="alpha/beta hydrolase"/>
    <property type="match status" value="1"/>
</dbReference>
<dbReference type="OrthoDB" id="9804723at2"/>
<dbReference type="InterPro" id="IPR000073">
    <property type="entry name" value="AB_hydrolase_1"/>
</dbReference>
<sequence>MSEPTTHRFASFDGVEIAWTDLGAGRPVVLLHGLFSNAATNWLRYGTAKTLADAGFRVIMPDFRAHGASAAPHDAAAYPADVLAQDIEALVAHLGLTVFDLGGYSMGARTVIRLLARGMRPRRAIVSGMGLAGLVESGKRTGWFLHVIANADSFERGSDGWFAAQFMKTNKIDGEAVAHVLRAQPVTPLDTLKALATPILVVCGKDDADNGSAPELAATLPHATYVEVPGNHMSAVTVPALGTAIKDFLTAPSRSRH</sequence>
<dbReference type="Proteomes" id="UP000297737">
    <property type="component" value="Unassembled WGS sequence"/>
</dbReference>
<reference evidence="2 3" key="1">
    <citation type="submission" date="2019-02" db="EMBL/GenBank/DDBJ databases">
        <title>Polymorphobacter sp. isolated from the lake at the Tibet of China.</title>
        <authorList>
            <person name="Li A."/>
        </authorList>
    </citation>
    <scope>NUCLEOTIDE SEQUENCE [LARGE SCALE GENOMIC DNA]</scope>
    <source>
        <strain evidence="2 3">DJ1R-1</strain>
    </source>
</reference>
<dbReference type="RefSeq" id="WP_135245591.1">
    <property type="nucleotide sequence ID" value="NZ_SIHO01000002.1"/>
</dbReference>